<gene>
    <name evidence="1" type="ORF">CDL12_04637</name>
</gene>
<accession>A0A2G9HYU5</accession>
<name>A0A2G9HYU5_9LAMI</name>
<keyword evidence="2" id="KW-1185">Reference proteome</keyword>
<reference evidence="2" key="1">
    <citation type="journal article" date="2018" name="Gigascience">
        <title>Genome assembly of the Pink Ipe (Handroanthus impetiginosus, Bignoniaceae), a highly valued, ecologically keystone Neotropical timber forest tree.</title>
        <authorList>
            <person name="Silva-Junior O.B."/>
            <person name="Grattapaglia D."/>
            <person name="Novaes E."/>
            <person name="Collevatti R.G."/>
        </authorList>
    </citation>
    <scope>NUCLEOTIDE SEQUENCE [LARGE SCALE GENOMIC DNA]</scope>
    <source>
        <strain evidence="2">cv. UFG-1</strain>
    </source>
</reference>
<dbReference type="EMBL" id="NKXS01000718">
    <property type="protein sequence ID" value="PIN22653.1"/>
    <property type="molecule type" value="Genomic_DNA"/>
</dbReference>
<evidence type="ECO:0000313" key="2">
    <source>
        <dbReference type="Proteomes" id="UP000231279"/>
    </source>
</evidence>
<dbReference type="AlphaFoldDB" id="A0A2G9HYU5"/>
<evidence type="ECO:0000313" key="1">
    <source>
        <dbReference type="EMBL" id="PIN22653.1"/>
    </source>
</evidence>
<proteinExistence type="predicted"/>
<protein>
    <submittedName>
        <fullName evidence="1">Uncharacterized protein</fullName>
    </submittedName>
</protein>
<dbReference type="Proteomes" id="UP000231279">
    <property type="component" value="Unassembled WGS sequence"/>
</dbReference>
<comment type="caution">
    <text evidence="1">The sequence shown here is derived from an EMBL/GenBank/DDBJ whole genome shotgun (WGS) entry which is preliminary data.</text>
</comment>
<sequence length="82" mass="9560">MFENIVVCENIDLSCYLPESHARGEGCKEKLRISENRTMNFIARKLIEHAHIAACRDVYVKYIYCPQHKQVICTGHAHTQRQ</sequence>
<organism evidence="1 2">
    <name type="scientific">Handroanthus impetiginosus</name>
    <dbReference type="NCBI Taxonomy" id="429701"/>
    <lineage>
        <taxon>Eukaryota</taxon>
        <taxon>Viridiplantae</taxon>
        <taxon>Streptophyta</taxon>
        <taxon>Embryophyta</taxon>
        <taxon>Tracheophyta</taxon>
        <taxon>Spermatophyta</taxon>
        <taxon>Magnoliopsida</taxon>
        <taxon>eudicotyledons</taxon>
        <taxon>Gunneridae</taxon>
        <taxon>Pentapetalae</taxon>
        <taxon>asterids</taxon>
        <taxon>lamiids</taxon>
        <taxon>Lamiales</taxon>
        <taxon>Bignoniaceae</taxon>
        <taxon>Crescentiina</taxon>
        <taxon>Tabebuia alliance</taxon>
        <taxon>Handroanthus</taxon>
    </lineage>
</organism>